<sequence>MCLDRLYEEKKNTKVSLMTPGHLTDAEETPLNLTRPQDLNSFVPRRRKTETKTAIALNSMPFLAKGYTKNKSYHSTNGRIGIPQDLIDLLEHFNSLNE</sequence>
<reference evidence="1" key="1">
    <citation type="submission" date="2020-08" db="EMBL/GenBank/DDBJ databases">
        <title>Multicomponent nature underlies the extraordinary mechanical properties of spider dragline silk.</title>
        <authorList>
            <person name="Kono N."/>
            <person name="Nakamura H."/>
            <person name="Mori M."/>
            <person name="Yoshida Y."/>
            <person name="Ohtoshi R."/>
            <person name="Malay A.D."/>
            <person name="Moran D.A.P."/>
            <person name="Tomita M."/>
            <person name="Numata K."/>
            <person name="Arakawa K."/>
        </authorList>
    </citation>
    <scope>NUCLEOTIDE SEQUENCE</scope>
</reference>
<evidence type="ECO:0000313" key="1">
    <source>
        <dbReference type="EMBL" id="GFS28177.1"/>
    </source>
</evidence>
<evidence type="ECO:0000313" key="2">
    <source>
        <dbReference type="Proteomes" id="UP000886998"/>
    </source>
</evidence>
<name>A0A8X6I2I6_9ARAC</name>
<gene>
    <name evidence="1" type="ORF">TNIN_466501</name>
</gene>
<keyword evidence="2" id="KW-1185">Reference proteome</keyword>
<accession>A0A8X6I2I6</accession>
<organism evidence="1 2">
    <name type="scientific">Trichonephila inaurata madagascariensis</name>
    <dbReference type="NCBI Taxonomy" id="2747483"/>
    <lineage>
        <taxon>Eukaryota</taxon>
        <taxon>Metazoa</taxon>
        <taxon>Ecdysozoa</taxon>
        <taxon>Arthropoda</taxon>
        <taxon>Chelicerata</taxon>
        <taxon>Arachnida</taxon>
        <taxon>Araneae</taxon>
        <taxon>Araneomorphae</taxon>
        <taxon>Entelegynae</taxon>
        <taxon>Araneoidea</taxon>
        <taxon>Nephilidae</taxon>
        <taxon>Trichonephila</taxon>
        <taxon>Trichonephila inaurata</taxon>
    </lineage>
</organism>
<dbReference type="AlphaFoldDB" id="A0A8X6I2I6"/>
<proteinExistence type="predicted"/>
<dbReference type="EMBL" id="BMAV01023874">
    <property type="protein sequence ID" value="GFS28177.1"/>
    <property type="molecule type" value="Genomic_DNA"/>
</dbReference>
<dbReference type="Proteomes" id="UP000886998">
    <property type="component" value="Unassembled WGS sequence"/>
</dbReference>
<protein>
    <submittedName>
        <fullName evidence="1">Uncharacterized protein</fullName>
    </submittedName>
</protein>
<comment type="caution">
    <text evidence="1">The sequence shown here is derived from an EMBL/GenBank/DDBJ whole genome shotgun (WGS) entry which is preliminary data.</text>
</comment>